<evidence type="ECO:0000256" key="1">
    <source>
        <dbReference type="ARBA" id="ARBA00024353"/>
    </source>
</evidence>
<dbReference type="EMBL" id="JAAAMV010000018">
    <property type="protein sequence ID" value="NBD26027.1"/>
    <property type="molecule type" value="Genomic_DNA"/>
</dbReference>
<evidence type="ECO:0000313" key="6">
    <source>
        <dbReference type="EMBL" id="NBD26027.1"/>
    </source>
</evidence>
<gene>
    <name evidence="6" type="ORF">GT019_19305</name>
</gene>
<organism evidence="6 7">
    <name type="scientific">Paenibacillus glycinis</name>
    <dbReference type="NCBI Taxonomy" id="2697035"/>
    <lineage>
        <taxon>Bacteria</taxon>
        <taxon>Bacillati</taxon>
        <taxon>Bacillota</taxon>
        <taxon>Bacilli</taxon>
        <taxon>Bacillales</taxon>
        <taxon>Paenibacillaceae</taxon>
        <taxon>Paenibacillus</taxon>
    </lineage>
</organism>
<accession>A0ABW9XTM6</accession>
<evidence type="ECO:0000313" key="7">
    <source>
        <dbReference type="Proteomes" id="UP000665561"/>
    </source>
</evidence>
<comment type="similarity">
    <text evidence="1">Belongs to the zinc-associated anti-sigma factor (ZAS) superfamily. Anti-sigma-W factor family.</text>
</comment>
<dbReference type="Proteomes" id="UP000665561">
    <property type="component" value="Unassembled WGS sequence"/>
</dbReference>
<name>A0ABW9XTM6_9BACL</name>
<keyword evidence="3" id="KW-1133">Transmembrane helix</keyword>
<evidence type="ECO:0000256" key="2">
    <source>
        <dbReference type="ARBA" id="ARBA00024438"/>
    </source>
</evidence>
<dbReference type="InterPro" id="IPR027383">
    <property type="entry name" value="Znf_put"/>
</dbReference>
<sequence>MMRLRFHANNDACDDAAMYMFDGLSDFRRKAFEMHLEHCPDCRQFVADIRSVHEQLLAPDDCTNYPASGMKSWVATHLVLREHRKNDRDRTSCLVASLGAFCVLLLLTMAFLALRVTSLASDSDTGSSAAFVPYVKQVVDLYAQAEGSAAEGHVVIMLDRGGVQIVVQADHLPLPGKDETYRVWLVKDGAPVDNVAFPTFAGEGELHYAASSDRYERICVSLEREADDESPNGLIVLAGNLS</sequence>
<dbReference type="RefSeq" id="WP_161744834.1">
    <property type="nucleotide sequence ID" value="NZ_JAAAMV010000018.1"/>
</dbReference>
<evidence type="ECO:0000259" key="5">
    <source>
        <dbReference type="Pfam" id="PF13490"/>
    </source>
</evidence>
<dbReference type="InterPro" id="IPR018764">
    <property type="entry name" value="RskA_C"/>
</dbReference>
<evidence type="ECO:0000256" key="3">
    <source>
        <dbReference type="SAM" id="Phobius"/>
    </source>
</evidence>
<dbReference type="InterPro" id="IPR041916">
    <property type="entry name" value="Anti_sigma_zinc_sf"/>
</dbReference>
<protein>
    <recommendedName>
        <fullName evidence="2">Anti-sigma-W factor RsiW</fullName>
    </recommendedName>
</protein>
<dbReference type="Pfam" id="PF10099">
    <property type="entry name" value="RskA_C"/>
    <property type="match status" value="1"/>
</dbReference>
<dbReference type="Gene3D" id="1.10.10.1320">
    <property type="entry name" value="Anti-sigma factor, zinc-finger domain"/>
    <property type="match status" value="1"/>
</dbReference>
<dbReference type="Pfam" id="PF13490">
    <property type="entry name" value="zf-HC2"/>
    <property type="match status" value="1"/>
</dbReference>
<feature type="domain" description="Putative zinc-finger" evidence="5">
    <location>
        <begin position="19"/>
        <end position="43"/>
    </location>
</feature>
<keyword evidence="7" id="KW-1185">Reference proteome</keyword>
<keyword evidence="3" id="KW-0812">Transmembrane</keyword>
<feature type="transmembrane region" description="Helical" evidence="3">
    <location>
        <begin position="93"/>
        <end position="114"/>
    </location>
</feature>
<feature type="domain" description="Anti-sigma K factor RskA C-terminal" evidence="4">
    <location>
        <begin position="109"/>
        <end position="232"/>
    </location>
</feature>
<proteinExistence type="inferred from homology"/>
<keyword evidence="3" id="KW-0472">Membrane</keyword>
<reference evidence="6 7" key="1">
    <citation type="submission" date="2020-01" db="EMBL/GenBank/DDBJ databases">
        <title>Paenibacillus soybeanensis sp. nov. isolated from the nodules of soybean (Glycine max(L.) Merr).</title>
        <authorList>
            <person name="Wang H."/>
        </authorList>
    </citation>
    <scope>NUCLEOTIDE SEQUENCE [LARGE SCALE GENOMIC DNA]</scope>
    <source>
        <strain evidence="6 7">T1</strain>
    </source>
</reference>
<comment type="caution">
    <text evidence="6">The sequence shown here is derived from an EMBL/GenBank/DDBJ whole genome shotgun (WGS) entry which is preliminary data.</text>
</comment>
<evidence type="ECO:0000259" key="4">
    <source>
        <dbReference type="Pfam" id="PF10099"/>
    </source>
</evidence>